<reference evidence="1" key="1">
    <citation type="journal article" date="2020" name="Stud. Mycol.">
        <title>101 Dothideomycetes genomes: a test case for predicting lifestyles and emergence of pathogens.</title>
        <authorList>
            <person name="Haridas S."/>
            <person name="Albert R."/>
            <person name="Binder M."/>
            <person name="Bloem J."/>
            <person name="Labutti K."/>
            <person name="Salamov A."/>
            <person name="Andreopoulos B."/>
            <person name="Baker S."/>
            <person name="Barry K."/>
            <person name="Bills G."/>
            <person name="Bluhm B."/>
            <person name="Cannon C."/>
            <person name="Castanera R."/>
            <person name="Culley D."/>
            <person name="Daum C."/>
            <person name="Ezra D."/>
            <person name="Gonzalez J."/>
            <person name="Henrissat B."/>
            <person name="Kuo A."/>
            <person name="Liang C."/>
            <person name="Lipzen A."/>
            <person name="Lutzoni F."/>
            <person name="Magnuson J."/>
            <person name="Mondo S."/>
            <person name="Nolan M."/>
            <person name="Ohm R."/>
            <person name="Pangilinan J."/>
            <person name="Park H.-J."/>
            <person name="Ramirez L."/>
            <person name="Alfaro M."/>
            <person name="Sun H."/>
            <person name="Tritt A."/>
            <person name="Yoshinaga Y."/>
            <person name="Zwiers L.-H."/>
            <person name="Turgeon B."/>
            <person name="Goodwin S."/>
            <person name="Spatafora J."/>
            <person name="Crous P."/>
            <person name="Grigoriev I."/>
        </authorList>
    </citation>
    <scope>NUCLEOTIDE SEQUENCE</scope>
    <source>
        <strain evidence="1">CBS 207.26</strain>
    </source>
</reference>
<organism evidence="1 2">
    <name type="scientific">Zopfia rhizophila CBS 207.26</name>
    <dbReference type="NCBI Taxonomy" id="1314779"/>
    <lineage>
        <taxon>Eukaryota</taxon>
        <taxon>Fungi</taxon>
        <taxon>Dikarya</taxon>
        <taxon>Ascomycota</taxon>
        <taxon>Pezizomycotina</taxon>
        <taxon>Dothideomycetes</taxon>
        <taxon>Dothideomycetes incertae sedis</taxon>
        <taxon>Zopfiaceae</taxon>
        <taxon>Zopfia</taxon>
    </lineage>
</organism>
<proteinExistence type="predicted"/>
<accession>A0A6A6ES35</accession>
<dbReference type="Proteomes" id="UP000800200">
    <property type="component" value="Unassembled WGS sequence"/>
</dbReference>
<protein>
    <submittedName>
        <fullName evidence="1">Uncharacterized protein</fullName>
    </submittedName>
</protein>
<gene>
    <name evidence="1" type="ORF">K469DRAFT_686426</name>
</gene>
<sequence length="204" mass="23549">MAERNSERAGRMETILHIIKGYEFLEIFLSSADASLSLPKEDTRKILQDELVVERFQVRQYRAKPRRLPRDKHVDFQPQEPVPLEFLQHLGNGPLAEVDKVRNILTGEEFALKRTRVINPDNGSDNFQEQLIDWLIGYFTFKQELKNIAAENLVLLAALVDAPTSDGNPPTKEDVKDDSLYEDNFDGRALPKFLEDFLYMRKGE</sequence>
<dbReference type="AlphaFoldDB" id="A0A6A6ES35"/>
<evidence type="ECO:0000313" key="2">
    <source>
        <dbReference type="Proteomes" id="UP000800200"/>
    </source>
</evidence>
<name>A0A6A6ES35_9PEZI</name>
<evidence type="ECO:0000313" key="1">
    <source>
        <dbReference type="EMBL" id="KAF2194384.1"/>
    </source>
</evidence>
<dbReference type="EMBL" id="ML994611">
    <property type="protein sequence ID" value="KAF2194384.1"/>
    <property type="molecule type" value="Genomic_DNA"/>
</dbReference>
<keyword evidence="2" id="KW-1185">Reference proteome</keyword>